<evidence type="ECO:0000313" key="1">
    <source>
        <dbReference type="EMBL" id="KAI3787743.1"/>
    </source>
</evidence>
<reference evidence="1 2" key="2">
    <citation type="journal article" date="2022" name="Mol. Ecol. Resour.">
        <title>The genomes of chicory, endive, great burdock and yacon provide insights into Asteraceae paleo-polyploidization history and plant inulin production.</title>
        <authorList>
            <person name="Fan W."/>
            <person name="Wang S."/>
            <person name="Wang H."/>
            <person name="Wang A."/>
            <person name="Jiang F."/>
            <person name="Liu H."/>
            <person name="Zhao H."/>
            <person name="Xu D."/>
            <person name="Zhang Y."/>
        </authorList>
    </citation>
    <scope>NUCLEOTIDE SEQUENCE [LARGE SCALE GENOMIC DNA]</scope>
    <source>
        <strain evidence="2">cv. Punajuju</strain>
        <tissue evidence="1">Leaves</tissue>
    </source>
</reference>
<organism evidence="1 2">
    <name type="scientific">Cichorium intybus</name>
    <name type="common">Chicory</name>
    <dbReference type="NCBI Taxonomy" id="13427"/>
    <lineage>
        <taxon>Eukaryota</taxon>
        <taxon>Viridiplantae</taxon>
        <taxon>Streptophyta</taxon>
        <taxon>Embryophyta</taxon>
        <taxon>Tracheophyta</taxon>
        <taxon>Spermatophyta</taxon>
        <taxon>Magnoliopsida</taxon>
        <taxon>eudicotyledons</taxon>
        <taxon>Gunneridae</taxon>
        <taxon>Pentapetalae</taxon>
        <taxon>asterids</taxon>
        <taxon>campanulids</taxon>
        <taxon>Asterales</taxon>
        <taxon>Asteraceae</taxon>
        <taxon>Cichorioideae</taxon>
        <taxon>Cichorieae</taxon>
        <taxon>Cichoriinae</taxon>
        <taxon>Cichorium</taxon>
    </lineage>
</organism>
<comment type="caution">
    <text evidence="1">The sequence shown here is derived from an EMBL/GenBank/DDBJ whole genome shotgun (WGS) entry which is preliminary data.</text>
</comment>
<reference evidence="2" key="1">
    <citation type="journal article" date="2022" name="Mol. Ecol. Resour.">
        <title>The genomes of chicory, endive, great burdock and yacon provide insights into Asteraceae palaeo-polyploidization history and plant inulin production.</title>
        <authorList>
            <person name="Fan W."/>
            <person name="Wang S."/>
            <person name="Wang H."/>
            <person name="Wang A."/>
            <person name="Jiang F."/>
            <person name="Liu H."/>
            <person name="Zhao H."/>
            <person name="Xu D."/>
            <person name="Zhang Y."/>
        </authorList>
    </citation>
    <scope>NUCLEOTIDE SEQUENCE [LARGE SCALE GENOMIC DNA]</scope>
    <source>
        <strain evidence="2">cv. Punajuju</strain>
    </source>
</reference>
<evidence type="ECO:0000313" key="2">
    <source>
        <dbReference type="Proteomes" id="UP001055811"/>
    </source>
</evidence>
<gene>
    <name evidence="1" type="ORF">L2E82_00125</name>
</gene>
<dbReference type="EMBL" id="CM042009">
    <property type="protein sequence ID" value="KAI3787743.1"/>
    <property type="molecule type" value="Genomic_DNA"/>
</dbReference>
<accession>A0ACB9GXC4</accession>
<protein>
    <submittedName>
        <fullName evidence="1">Uncharacterized protein</fullName>
    </submittedName>
</protein>
<name>A0ACB9GXC4_CICIN</name>
<proteinExistence type="predicted"/>
<keyword evidence="2" id="KW-1185">Reference proteome</keyword>
<dbReference type="Proteomes" id="UP001055811">
    <property type="component" value="Linkage Group LG01"/>
</dbReference>
<sequence>MKNKKKKKKKKKTPGQLTKEFQGCHAEVERQRQSGANGDDDTSTDFLSTASATSNTSRKRSHPISSVYGFRALLCNLVWKSVIDEYEIDVGRLRFRFGRLQDIVEFILGKTELGKFHLLDYMQELIDVDDAATITITRIANRLIFDQLSMHLPPHQEPVTDSSIYDAVDVRAGKNFDNFITLAKILRSSYDFRHTTNPEVNPHGESSITKPTLRLLNPFDELFVDSKDVIEFDEANDVKQEIKTLKDPETLEDDDGNVEVQSSMEQLQNGKLKVGSTRRFGNVIFGA</sequence>